<accession>A0A7X2Z9T0</accession>
<evidence type="ECO:0000256" key="8">
    <source>
        <dbReference type="ARBA" id="ARBA00022840"/>
    </source>
</evidence>
<evidence type="ECO:0000256" key="3">
    <source>
        <dbReference type="ARBA" id="ARBA00022448"/>
    </source>
</evidence>
<dbReference type="PANTHER" id="PTHR43790:SF7">
    <property type="entry name" value="GALACTOSE_METHYL GALACTOSIDE IMPORT ATP-BINDING PROTEIN MGLA"/>
    <property type="match status" value="1"/>
</dbReference>
<dbReference type="Gene3D" id="3.40.50.300">
    <property type="entry name" value="P-loop containing nucleotide triphosphate hydrolases"/>
    <property type="match status" value="2"/>
</dbReference>
<comment type="similarity">
    <text evidence="11">Belongs to the ABC transporter superfamily.</text>
</comment>
<keyword evidence="6" id="KW-0677">Repeat</keyword>
<dbReference type="PROSITE" id="PS00211">
    <property type="entry name" value="ABC_TRANSPORTER_1"/>
    <property type="match status" value="1"/>
</dbReference>
<dbReference type="SMART" id="SM00382">
    <property type="entry name" value="AAA"/>
    <property type="match status" value="2"/>
</dbReference>
<comment type="catalytic activity">
    <reaction evidence="11">
        <text>D-galactose(out) + ATP + H2O = D-galactose(in) + ADP + phosphate + H(+)</text>
        <dbReference type="Rhea" id="RHEA:60156"/>
        <dbReference type="ChEBI" id="CHEBI:4139"/>
        <dbReference type="ChEBI" id="CHEBI:15377"/>
        <dbReference type="ChEBI" id="CHEBI:15378"/>
        <dbReference type="ChEBI" id="CHEBI:30616"/>
        <dbReference type="ChEBI" id="CHEBI:43474"/>
        <dbReference type="ChEBI" id="CHEBI:456216"/>
        <dbReference type="EC" id="7.5.2.11"/>
    </reaction>
</comment>
<dbReference type="EMBL" id="WNZX01000003">
    <property type="protein sequence ID" value="MUG70141.1"/>
    <property type="molecule type" value="Genomic_DNA"/>
</dbReference>
<dbReference type="RefSeq" id="WP_127606437.1">
    <property type="nucleotide sequence ID" value="NZ_JARTHJ010000005.1"/>
</dbReference>
<comment type="subcellular location">
    <subcellularLocation>
        <location evidence="2">Cell inner membrane</location>
    </subcellularLocation>
    <subcellularLocation>
        <location evidence="1 11">Cell membrane</location>
        <topology evidence="1 11">Peripheral membrane protein</topology>
    </subcellularLocation>
</comment>
<dbReference type="InterPro" id="IPR003593">
    <property type="entry name" value="AAA+_ATPase"/>
</dbReference>
<dbReference type="InterPro" id="IPR027417">
    <property type="entry name" value="P-loop_NTPase"/>
</dbReference>
<dbReference type="GO" id="GO:0016887">
    <property type="term" value="F:ATP hydrolysis activity"/>
    <property type="evidence" value="ECO:0007669"/>
    <property type="project" value="InterPro"/>
</dbReference>
<keyword evidence="14" id="KW-1185">Reference proteome</keyword>
<feature type="domain" description="ABC transporter" evidence="12">
    <location>
        <begin position="7"/>
        <end position="243"/>
    </location>
</feature>
<evidence type="ECO:0000313" key="14">
    <source>
        <dbReference type="Proteomes" id="UP000450917"/>
    </source>
</evidence>
<dbReference type="GO" id="GO:0005524">
    <property type="term" value="F:ATP binding"/>
    <property type="evidence" value="ECO:0007669"/>
    <property type="project" value="UniProtKB-UniRule"/>
</dbReference>
<evidence type="ECO:0000256" key="1">
    <source>
        <dbReference type="ARBA" id="ARBA00004202"/>
    </source>
</evidence>
<feature type="domain" description="ABC transporter" evidence="12">
    <location>
        <begin position="253"/>
        <end position="493"/>
    </location>
</feature>
<dbReference type="AlphaFoldDB" id="A0A7X2Z9T0"/>
<dbReference type="PROSITE" id="PS50893">
    <property type="entry name" value="ABC_TRANSPORTER_2"/>
    <property type="match status" value="2"/>
</dbReference>
<dbReference type="CDD" id="cd03216">
    <property type="entry name" value="ABC_Carb_Monos_I"/>
    <property type="match status" value="1"/>
</dbReference>
<gene>
    <name evidence="13" type="ORF">GNP93_05545</name>
</gene>
<dbReference type="InterPro" id="IPR003439">
    <property type="entry name" value="ABC_transporter-like_ATP-bd"/>
</dbReference>
<dbReference type="Proteomes" id="UP000450917">
    <property type="component" value="Unassembled WGS sequence"/>
</dbReference>
<evidence type="ECO:0000256" key="5">
    <source>
        <dbReference type="ARBA" id="ARBA00022597"/>
    </source>
</evidence>
<dbReference type="FunFam" id="3.40.50.300:FF:000126">
    <property type="entry name" value="Galactose/methyl galactoside import ATP-binding protein MglA"/>
    <property type="match status" value="1"/>
</dbReference>
<evidence type="ECO:0000313" key="13">
    <source>
        <dbReference type="EMBL" id="MUG70141.1"/>
    </source>
</evidence>
<evidence type="ECO:0000256" key="9">
    <source>
        <dbReference type="ARBA" id="ARBA00022967"/>
    </source>
</evidence>
<evidence type="ECO:0000256" key="11">
    <source>
        <dbReference type="RuleBase" id="RU367029"/>
    </source>
</evidence>
<keyword evidence="9 11" id="KW-1278">Translocase</keyword>
<name>A0A7X2Z9T0_9BACL</name>
<evidence type="ECO:0000256" key="6">
    <source>
        <dbReference type="ARBA" id="ARBA00022737"/>
    </source>
</evidence>
<dbReference type="SUPFAM" id="SSF52540">
    <property type="entry name" value="P-loop containing nucleoside triphosphate hydrolases"/>
    <property type="match status" value="2"/>
</dbReference>
<dbReference type="GO" id="GO:0015749">
    <property type="term" value="P:monosaccharide transmembrane transport"/>
    <property type="evidence" value="ECO:0007669"/>
    <property type="project" value="UniProtKB-ARBA"/>
</dbReference>
<dbReference type="CDD" id="cd03215">
    <property type="entry name" value="ABC_Carb_Monos_II"/>
    <property type="match status" value="1"/>
</dbReference>
<dbReference type="GO" id="GO:0005886">
    <property type="term" value="C:plasma membrane"/>
    <property type="evidence" value="ECO:0007669"/>
    <property type="project" value="UniProtKB-SubCell"/>
</dbReference>
<dbReference type="Pfam" id="PF00005">
    <property type="entry name" value="ABC_tran"/>
    <property type="match status" value="2"/>
</dbReference>
<protein>
    <recommendedName>
        <fullName evidence="11">Ribose/galactose/methyl galactoside import ATP-binding protein</fullName>
        <ecNumber evidence="11">7.5.2.11</ecNumber>
    </recommendedName>
</protein>
<keyword evidence="4 11" id="KW-1003">Cell membrane</keyword>
<proteinExistence type="inferred from homology"/>
<evidence type="ECO:0000256" key="4">
    <source>
        <dbReference type="ARBA" id="ARBA00022475"/>
    </source>
</evidence>
<dbReference type="FunFam" id="3.40.50.300:FF:000127">
    <property type="entry name" value="Ribose import ATP-binding protein RbsA"/>
    <property type="match status" value="1"/>
</dbReference>
<sequence length="496" mass="55050">MANDYILELEHITKTFPGVKALDDIQLKVRKGTVHALMGENGAGKSTLMKIIFGIYTPDQGTVKFKGQEIKLSGSKDALSRGISMIHQELSPIPQMTVAENIYLGRETTTGFGWLDKKKMVEDTRKLFETLKIDIDPNAKMIDLSIANTQMVEIATAVSYNADLIIMDEPTSAITDKEVEQLFAIIGSLKAKGVSIIYISHKMDEIFRICDDITVFRDGQYVGTKAAKELDQESLIQMMVGREIKQVFHKEDADIGEVVLSVKNLSREGKFNNISFDVRKGEILGIAGLMGAGRTEVIESIFGIHPPDAGEIYINGVKVSIRSPRDAIKHKIGLLTEDRKITGAFLPISIRDNMIISSIDSYLNRGGFIKRKLVTDMCNLFVERLSIKTPSLDQLIMNLSGGNQQKVLLARWLLNNPDILILDEPTRGIDVGAKSEIHKLMSRLAQTGKAIIMISSELPEVLGMSDRVVVMHEGRKKGELSRAEANQEKIMELAYS</sequence>
<evidence type="ECO:0000256" key="7">
    <source>
        <dbReference type="ARBA" id="ARBA00022741"/>
    </source>
</evidence>
<evidence type="ECO:0000256" key="10">
    <source>
        <dbReference type="ARBA" id="ARBA00023136"/>
    </source>
</evidence>
<keyword evidence="3 11" id="KW-0813">Transport</keyword>
<keyword evidence="10 11" id="KW-0472">Membrane</keyword>
<evidence type="ECO:0000256" key="2">
    <source>
        <dbReference type="ARBA" id="ARBA00004533"/>
    </source>
</evidence>
<dbReference type="PANTHER" id="PTHR43790">
    <property type="entry name" value="CARBOHYDRATE TRANSPORT ATP-BINDING PROTEIN MG119-RELATED"/>
    <property type="match status" value="1"/>
</dbReference>
<comment type="function">
    <text evidence="11">Part of an ABC transporter complex involved in carbohydrate import. Could be involved in ribose, galactose and/or methyl galactoside import. Responsible for energy coupling to the transport system.</text>
</comment>
<dbReference type="EC" id="7.5.2.11" evidence="11"/>
<organism evidence="13 14">
    <name type="scientific">Paenibacillus validus</name>
    <dbReference type="NCBI Taxonomy" id="44253"/>
    <lineage>
        <taxon>Bacteria</taxon>
        <taxon>Bacillati</taxon>
        <taxon>Bacillota</taxon>
        <taxon>Bacilli</taxon>
        <taxon>Bacillales</taxon>
        <taxon>Paenibacillaceae</taxon>
        <taxon>Paenibacillus</taxon>
    </lineage>
</organism>
<reference evidence="13 14" key="1">
    <citation type="submission" date="2019-11" db="EMBL/GenBank/DDBJ databases">
        <title>Draft genome sequences of five Paenibacillus species of dairy origin.</title>
        <authorList>
            <person name="Olajide A.M."/>
            <person name="Chen S."/>
            <person name="Lapointe G."/>
        </authorList>
    </citation>
    <scope>NUCLEOTIDE SEQUENCE [LARGE SCALE GENOMIC DNA]</scope>
    <source>
        <strain evidence="13 14">2CS3</strain>
    </source>
</reference>
<evidence type="ECO:0000259" key="12">
    <source>
        <dbReference type="PROSITE" id="PS50893"/>
    </source>
</evidence>
<comment type="caution">
    <text evidence="13">The sequence shown here is derived from an EMBL/GenBank/DDBJ whole genome shotgun (WGS) entry which is preliminary data.</text>
</comment>
<keyword evidence="5 11" id="KW-0762">Sugar transport</keyword>
<dbReference type="InterPro" id="IPR050107">
    <property type="entry name" value="ABC_carbohydrate_import_ATPase"/>
</dbReference>
<keyword evidence="8 11" id="KW-0067">ATP-binding</keyword>
<dbReference type="GO" id="GO:0043211">
    <property type="term" value="F:ABC-type carbohydrate transporter activity"/>
    <property type="evidence" value="ECO:0007669"/>
    <property type="project" value="UniProtKB-UniRule"/>
</dbReference>
<dbReference type="InterPro" id="IPR017871">
    <property type="entry name" value="ABC_transporter-like_CS"/>
</dbReference>
<keyword evidence="7 11" id="KW-0547">Nucleotide-binding</keyword>